<gene>
    <name evidence="4" type="ORF">EOE67_02145</name>
</gene>
<dbReference type="EMBL" id="SACS01000001">
    <property type="protein sequence ID" value="RVU42008.1"/>
    <property type="molecule type" value="Genomic_DNA"/>
</dbReference>
<dbReference type="RefSeq" id="WP_127697385.1">
    <property type="nucleotide sequence ID" value="NZ_SACS01000001.1"/>
</dbReference>
<dbReference type="InterPro" id="IPR027385">
    <property type="entry name" value="Beta-barrel_OMP"/>
</dbReference>
<evidence type="ECO:0000313" key="4">
    <source>
        <dbReference type="EMBL" id="RVU42008.1"/>
    </source>
</evidence>
<dbReference type="InterPro" id="IPR011250">
    <property type="entry name" value="OMP/PagP_B-barrel"/>
</dbReference>
<comment type="caution">
    <text evidence="4">The sequence shown here is derived from an EMBL/GenBank/DDBJ whole genome shotgun (WGS) entry which is preliminary data.</text>
</comment>
<dbReference type="Proteomes" id="UP000283077">
    <property type="component" value="Unassembled WGS sequence"/>
</dbReference>
<dbReference type="Gene3D" id="2.40.160.20">
    <property type="match status" value="1"/>
</dbReference>
<feature type="signal peptide" evidence="2">
    <location>
        <begin position="1"/>
        <end position="21"/>
    </location>
</feature>
<accession>A0A437R5E6</accession>
<evidence type="ECO:0000256" key="1">
    <source>
        <dbReference type="ARBA" id="ARBA00022729"/>
    </source>
</evidence>
<evidence type="ECO:0000259" key="3">
    <source>
        <dbReference type="Pfam" id="PF13505"/>
    </source>
</evidence>
<keyword evidence="5" id="KW-1185">Reference proteome</keyword>
<proteinExistence type="predicted"/>
<dbReference type="AlphaFoldDB" id="A0A437R5E6"/>
<evidence type="ECO:0000256" key="2">
    <source>
        <dbReference type="SAM" id="SignalP"/>
    </source>
</evidence>
<name>A0A437R5E6_9GAMM</name>
<dbReference type="OrthoDB" id="5735897at2"/>
<feature type="chain" id="PRO_5019350000" description="Outer membrane protein beta-barrel domain-containing protein" evidence="2">
    <location>
        <begin position="22"/>
        <end position="213"/>
    </location>
</feature>
<dbReference type="Pfam" id="PF13505">
    <property type="entry name" value="OMP_b-brl"/>
    <property type="match status" value="1"/>
</dbReference>
<evidence type="ECO:0000313" key="5">
    <source>
        <dbReference type="Proteomes" id="UP000283077"/>
    </source>
</evidence>
<organism evidence="4 5">
    <name type="scientific">Rheinheimera riviphila</name>
    <dbReference type="NCBI Taxonomy" id="1834037"/>
    <lineage>
        <taxon>Bacteria</taxon>
        <taxon>Pseudomonadati</taxon>
        <taxon>Pseudomonadota</taxon>
        <taxon>Gammaproteobacteria</taxon>
        <taxon>Chromatiales</taxon>
        <taxon>Chromatiaceae</taxon>
        <taxon>Rheinheimera</taxon>
    </lineage>
</organism>
<keyword evidence="1 2" id="KW-0732">Signal</keyword>
<dbReference type="SUPFAM" id="SSF56925">
    <property type="entry name" value="OMPA-like"/>
    <property type="match status" value="1"/>
</dbReference>
<feature type="domain" description="Outer membrane protein beta-barrel" evidence="3">
    <location>
        <begin position="9"/>
        <end position="209"/>
    </location>
</feature>
<sequence length="213" mass="22950">MQFFRKTMFGVLGLCSLPALANDHNQFDYFGLNIQKSSYQNIQFLPQINPVALAPLTYKETLSGTGFRGFIGHQFNHYVALEAGVNFYGKADFRVTQETTGADGKPSYKTVQSGGFETSAGDLRVVGTYPISDSFYLKANLGALLWNNELTTLAGSVATPEPKKTSDNGVSAIAGLGVGYGLNSKVAITLDVEKTKIAGIHTQNIGLSLLIRI</sequence>
<reference evidence="4 5" key="1">
    <citation type="submission" date="2019-01" db="EMBL/GenBank/DDBJ databases">
        <authorList>
            <person name="Chen W.-M."/>
        </authorList>
    </citation>
    <scope>NUCLEOTIDE SEQUENCE [LARGE SCALE GENOMIC DNA]</scope>
    <source>
        <strain evidence="4 5">KYPC3</strain>
    </source>
</reference>
<protein>
    <recommendedName>
        <fullName evidence="3">Outer membrane protein beta-barrel domain-containing protein</fullName>
    </recommendedName>
</protein>